<gene>
    <name evidence="2" type="ORF">JXQ802_LOCUS44436</name>
    <name evidence="1" type="ORF">PYM288_LOCUS29026</name>
</gene>
<evidence type="ECO:0000313" key="3">
    <source>
        <dbReference type="Proteomes" id="UP000663870"/>
    </source>
</evidence>
<sequence>MNNKIVAMIVGDINFLRTYFEEEHITSDSQLNRRERSMIETIPTIIDIITKAHVHPEVQKRYTYIQAKQLKINILPIVRSLNISDDIILLHIPSGHEQIKNFFEVNETDNSGPSIYSYRLHHQQHYHRRPT</sequence>
<dbReference type="Proteomes" id="UP000663854">
    <property type="component" value="Unassembled WGS sequence"/>
</dbReference>
<organism evidence="2 3">
    <name type="scientific">Rotaria sordida</name>
    <dbReference type="NCBI Taxonomy" id="392033"/>
    <lineage>
        <taxon>Eukaryota</taxon>
        <taxon>Metazoa</taxon>
        <taxon>Spiralia</taxon>
        <taxon>Gnathifera</taxon>
        <taxon>Rotifera</taxon>
        <taxon>Eurotatoria</taxon>
        <taxon>Bdelloidea</taxon>
        <taxon>Philodinida</taxon>
        <taxon>Philodinidae</taxon>
        <taxon>Rotaria</taxon>
    </lineage>
</organism>
<dbReference type="Proteomes" id="UP000663870">
    <property type="component" value="Unassembled WGS sequence"/>
</dbReference>
<evidence type="ECO:0000313" key="1">
    <source>
        <dbReference type="EMBL" id="CAF1283861.1"/>
    </source>
</evidence>
<accession>A0A815XUU2</accession>
<comment type="caution">
    <text evidence="2">The sequence shown here is derived from an EMBL/GenBank/DDBJ whole genome shotgun (WGS) entry which is preliminary data.</text>
</comment>
<keyword evidence="3" id="KW-1185">Reference proteome</keyword>
<name>A0A815XUU2_9BILA</name>
<reference evidence="2" key="1">
    <citation type="submission" date="2021-02" db="EMBL/GenBank/DDBJ databases">
        <authorList>
            <person name="Nowell W R."/>
        </authorList>
    </citation>
    <scope>NUCLEOTIDE SEQUENCE</scope>
</reference>
<dbReference type="EMBL" id="CAJNOH010002274">
    <property type="protein sequence ID" value="CAF1283861.1"/>
    <property type="molecule type" value="Genomic_DNA"/>
</dbReference>
<dbReference type="AlphaFoldDB" id="A0A815XUU2"/>
<proteinExistence type="predicted"/>
<protein>
    <submittedName>
        <fullName evidence="2">Uncharacterized protein</fullName>
    </submittedName>
</protein>
<dbReference type="EMBL" id="CAJNOL010003423">
    <property type="protein sequence ID" value="CAF1562037.1"/>
    <property type="molecule type" value="Genomic_DNA"/>
</dbReference>
<evidence type="ECO:0000313" key="2">
    <source>
        <dbReference type="EMBL" id="CAF1562037.1"/>
    </source>
</evidence>